<feature type="domain" description="Starch synthase catalytic" evidence="5">
    <location>
        <begin position="6"/>
        <end position="240"/>
    </location>
</feature>
<dbReference type="EC" id="2.4.1.21" evidence="2"/>
<dbReference type="Pfam" id="PF08323">
    <property type="entry name" value="Glyco_transf_5"/>
    <property type="match status" value="1"/>
</dbReference>
<dbReference type="SUPFAM" id="SSF53756">
    <property type="entry name" value="UDP-Glycosyltransferase/glycogen phosphorylase"/>
    <property type="match status" value="1"/>
</dbReference>
<accession>A0A9D2A5N3</accession>
<sequence>MTKVNKVLFITQEIAPYLPDSEMSLTGRNLPSAIQERGREIRTFMPKWGNINERRNQLHEVIRLSGMNLIIDDTDHPLIIKVASIQSTRMQVYFIDNDDYFMNRLEATDENGNEYEDNDERAIFYARGVLETVKKLRWQPDIIHCHGWMSALAPLYIKKAYHEEPSFRDCKVVYSLYEDGLKQPFEPNFVNKVLMKGINKKDLANVKSPVDFATLNKLAIDYSDGIVQQSEHVDEQVLEYARQSGKPFLPYAADNFADECNNFYNLLEGNDSDEQED</sequence>
<reference evidence="6" key="1">
    <citation type="journal article" date="2021" name="PeerJ">
        <title>Extensive microbial diversity within the chicken gut microbiome revealed by metagenomics and culture.</title>
        <authorList>
            <person name="Gilroy R."/>
            <person name="Ravi A."/>
            <person name="Getino M."/>
            <person name="Pursley I."/>
            <person name="Horton D.L."/>
            <person name="Alikhan N.F."/>
            <person name="Baker D."/>
            <person name="Gharbi K."/>
            <person name="Hall N."/>
            <person name="Watson M."/>
            <person name="Adriaenssens E.M."/>
            <person name="Foster-Nyarko E."/>
            <person name="Jarju S."/>
            <person name="Secka A."/>
            <person name="Antonio M."/>
            <person name="Oren A."/>
            <person name="Chaudhuri R.R."/>
            <person name="La Ragione R."/>
            <person name="Hildebrand F."/>
            <person name="Pallen M.J."/>
        </authorList>
    </citation>
    <scope>NUCLEOTIDE SEQUENCE</scope>
    <source>
        <strain evidence="6">ChiHjej12B11-24981</strain>
    </source>
</reference>
<gene>
    <name evidence="6" type="ORF">H9819_06445</name>
</gene>
<evidence type="ECO:0000313" key="7">
    <source>
        <dbReference type="Proteomes" id="UP000824023"/>
    </source>
</evidence>
<organism evidence="6 7">
    <name type="scientific">Candidatus Bacteroides merdipullorum</name>
    <dbReference type="NCBI Taxonomy" id="2838474"/>
    <lineage>
        <taxon>Bacteria</taxon>
        <taxon>Pseudomonadati</taxon>
        <taxon>Bacteroidota</taxon>
        <taxon>Bacteroidia</taxon>
        <taxon>Bacteroidales</taxon>
        <taxon>Bacteroidaceae</taxon>
        <taxon>Bacteroides</taxon>
    </lineage>
</organism>
<evidence type="ECO:0000256" key="2">
    <source>
        <dbReference type="ARBA" id="ARBA00012588"/>
    </source>
</evidence>
<dbReference type="AlphaFoldDB" id="A0A9D2A5N3"/>
<reference evidence="6" key="2">
    <citation type="submission" date="2021-04" db="EMBL/GenBank/DDBJ databases">
        <authorList>
            <person name="Gilroy R."/>
        </authorList>
    </citation>
    <scope>NUCLEOTIDE SEQUENCE</scope>
    <source>
        <strain evidence="6">ChiHjej12B11-24981</strain>
    </source>
</reference>
<evidence type="ECO:0000256" key="4">
    <source>
        <dbReference type="ARBA" id="ARBA00022679"/>
    </source>
</evidence>
<dbReference type="GO" id="GO:0009011">
    <property type="term" value="F:alpha-1,4-glucan glucosyltransferase (ADP-glucose donor) activity"/>
    <property type="evidence" value="ECO:0007669"/>
    <property type="project" value="UniProtKB-EC"/>
</dbReference>
<evidence type="ECO:0000259" key="5">
    <source>
        <dbReference type="Pfam" id="PF08323"/>
    </source>
</evidence>
<keyword evidence="4" id="KW-0808">Transferase</keyword>
<dbReference type="Proteomes" id="UP000824023">
    <property type="component" value="Unassembled WGS sequence"/>
</dbReference>
<dbReference type="EMBL" id="DXCK01000090">
    <property type="protein sequence ID" value="HIZ01876.1"/>
    <property type="molecule type" value="Genomic_DNA"/>
</dbReference>
<evidence type="ECO:0000313" key="6">
    <source>
        <dbReference type="EMBL" id="HIZ01876.1"/>
    </source>
</evidence>
<keyword evidence="3" id="KW-0328">Glycosyltransferase</keyword>
<proteinExistence type="predicted"/>
<dbReference type="Gene3D" id="3.40.50.2000">
    <property type="entry name" value="Glycogen Phosphorylase B"/>
    <property type="match status" value="1"/>
</dbReference>
<name>A0A9D2A5N3_9BACE</name>
<protein>
    <recommendedName>
        <fullName evidence="2">starch synthase</fullName>
        <ecNumber evidence="2">2.4.1.21</ecNumber>
    </recommendedName>
</protein>
<evidence type="ECO:0000256" key="1">
    <source>
        <dbReference type="ARBA" id="ARBA00001478"/>
    </source>
</evidence>
<comment type="caution">
    <text evidence="6">The sequence shown here is derived from an EMBL/GenBank/DDBJ whole genome shotgun (WGS) entry which is preliminary data.</text>
</comment>
<dbReference type="InterPro" id="IPR013534">
    <property type="entry name" value="Starch_synth_cat_dom"/>
</dbReference>
<dbReference type="PANTHER" id="PTHR45825">
    <property type="entry name" value="GRANULE-BOUND STARCH SYNTHASE 1, CHLOROPLASTIC/AMYLOPLASTIC"/>
    <property type="match status" value="1"/>
</dbReference>
<dbReference type="PANTHER" id="PTHR45825:SF11">
    <property type="entry name" value="ALPHA AMYLASE DOMAIN-CONTAINING PROTEIN"/>
    <property type="match status" value="1"/>
</dbReference>
<comment type="catalytic activity">
    <reaction evidence="1">
        <text>[(1-&gt;4)-alpha-D-glucosyl](n) + ADP-alpha-D-glucose = [(1-&gt;4)-alpha-D-glucosyl](n+1) + ADP + H(+)</text>
        <dbReference type="Rhea" id="RHEA:18189"/>
        <dbReference type="Rhea" id="RHEA-COMP:9584"/>
        <dbReference type="Rhea" id="RHEA-COMP:9587"/>
        <dbReference type="ChEBI" id="CHEBI:15378"/>
        <dbReference type="ChEBI" id="CHEBI:15444"/>
        <dbReference type="ChEBI" id="CHEBI:57498"/>
        <dbReference type="ChEBI" id="CHEBI:456216"/>
        <dbReference type="EC" id="2.4.1.21"/>
    </reaction>
</comment>
<evidence type="ECO:0000256" key="3">
    <source>
        <dbReference type="ARBA" id="ARBA00022676"/>
    </source>
</evidence>